<evidence type="ECO:0000313" key="2">
    <source>
        <dbReference type="Proteomes" id="UP000186817"/>
    </source>
</evidence>
<proteinExistence type="predicted"/>
<name>A0A1Q9D7X9_SYMMI</name>
<dbReference type="OrthoDB" id="438741at2759"/>
<reference evidence="1 2" key="1">
    <citation type="submission" date="2016-02" db="EMBL/GenBank/DDBJ databases">
        <title>Genome analysis of coral dinoflagellate symbionts highlights evolutionary adaptations to a symbiotic lifestyle.</title>
        <authorList>
            <person name="Aranda M."/>
            <person name="Li Y."/>
            <person name="Liew Y.J."/>
            <person name="Baumgarten S."/>
            <person name="Simakov O."/>
            <person name="Wilson M."/>
            <person name="Piel J."/>
            <person name="Ashoor H."/>
            <person name="Bougouffa S."/>
            <person name="Bajic V.B."/>
            <person name="Ryu T."/>
            <person name="Ravasi T."/>
            <person name="Bayer T."/>
            <person name="Micklem G."/>
            <person name="Kim H."/>
            <person name="Bhak J."/>
            <person name="Lajeunesse T.C."/>
            <person name="Voolstra C.R."/>
        </authorList>
    </citation>
    <scope>NUCLEOTIDE SEQUENCE [LARGE SCALE GENOMIC DNA]</scope>
    <source>
        <strain evidence="1 2">CCMP2467</strain>
    </source>
</reference>
<dbReference type="EMBL" id="LSRX01000674">
    <property type="protein sequence ID" value="OLP91248.1"/>
    <property type="molecule type" value="Genomic_DNA"/>
</dbReference>
<organism evidence="1 2">
    <name type="scientific">Symbiodinium microadriaticum</name>
    <name type="common">Dinoflagellate</name>
    <name type="synonym">Zooxanthella microadriatica</name>
    <dbReference type="NCBI Taxonomy" id="2951"/>
    <lineage>
        <taxon>Eukaryota</taxon>
        <taxon>Sar</taxon>
        <taxon>Alveolata</taxon>
        <taxon>Dinophyceae</taxon>
        <taxon>Suessiales</taxon>
        <taxon>Symbiodiniaceae</taxon>
        <taxon>Symbiodinium</taxon>
    </lineage>
</organism>
<dbReference type="AlphaFoldDB" id="A0A1Q9D7X9"/>
<evidence type="ECO:0000313" key="1">
    <source>
        <dbReference type="EMBL" id="OLP91248.1"/>
    </source>
</evidence>
<dbReference type="Proteomes" id="UP000186817">
    <property type="component" value="Unassembled WGS sequence"/>
</dbReference>
<protein>
    <submittedName>
        <fullName evidence="1">Uncharacterized protein</fullName>
    </submittedName>
</protein>
<sequence>MAAKSDQAEAVPEPVVSEETLLKQKLEEEAVPEPVVSEETLLKQKLEEEARKCKRQLWVEYQLQKFPWLSTAFLTEVLPKSSSWFVPKRVWEKEACTARRVLRLLSNLRFGVKLHQLSAADKGGSCHNSIDVS</sequence>
<keyword evidence="2" id="KW-1185">Reference proteome</keyword>
<comment type="caution">
    <text evidence="1">The sequence shown here is derived from an EMBL/GenBank/DDBJ whole genome shotgun (WGS) entry which is preliminary data.</text>
</comment>
<gene>
    <name evidence="1" type="ORF">AK812_SmicGene27073</name>
</gene>
<accession>A0A1Q9D7X9</accession>